<protein>
    <submittedName>
        <fullName evidence="2">Putative zinc finger protein 183</fullName>
    </submittedName>
</protein>
<dbReference type="KEGG" id="tgu:100189968"/>
<reference evidence="2" key="1">
    <citation type="journal article" date="2006" name="Proc. Natl. Acad. Sci. U.S.A.">
        <title>A molecular neuroethological approach for identifying and characterizing a cascade of behaviorally regulated genes.</title>
        <authorList>
            <person name="Wada K."/>
            <person name="Howard J.T."/>
            <person name="McConnell P."/>
            <person name="Whitney O."/>
            <person name="Lints T."/>
            <person name="Rivas M.V."/>
            <person name="Horita H."/>
            <person name="Patterson M.A."/>
            <person name="White S.A."/>
            <person name="Scharff C."/>
            <person name="Haesler S."/>
            <person name="Zhao S."/>
            <person name="Sakaguchi H."/>
            <person name="Hagiwara M."/>
            <person name="Shiraki T."/>
            <person name="Hirozane-Kishikawa T."/>
            <person name="Skene P."/>
            <person name="Hayashizaki Y."/>
            <person name="Carninci P."/>
            <person name="Jarvis E.D."/>
        </authorList>
    </citation>
    <scope>NUCLEOTIDE SEQUENCE</scope>
    <source>
        <tissue evidence="2">Whole brain</tissue>
    </source>
</reference>
<feature type="compositionally biased region" description="Basic residues" evidence="1">
    <location>
        <begin position="13"/>
        <end position="26"/>
    </location>
</feature>
<name>B5FX89_TAEGU</name>
<dbReference type="AlphaFoldDB" id="B5FX89"/>
<proteinExistence type="evidence at transcript level"/>
<sequence length="129" mass="14999">MAEESGVCSFVFKKRVRAAGSGRRKRPVSDQERESSGEEGSTVVRKERRRDTPNPMIQKTRRCTRERPEYAPSSSEDEDPAKEIGVTYKSTRNLLAQKTWEPQQCTNWTQRRRRMPRPSLSAARRSRRS</sequence>
<feature type="compositionally biased region" description="Basic and acidic residues" evidence="1">
    <location>
        <begin position="27"/>
        <end position="36"/>
    </location>
</feature>
<feature type="compositionally biased region" description="Polar residues" evidence="1">
    <location>
        <begin position="88"/>
        <end position="109"/>
    </location>
</feature>
<feature type="region of interest" description="Disordered" evidence="1">
    <location>
        <begin position="13"/>
        <end position="129"/>
    </location>
</feature>
<organism evidence="2">
    <name type="scientific">Taeniopygia guttata</name>
    <name type="common">Zebra finch</name>
    <name type="synonym">Poephila guttata</name>
    <dbReference type="NCBI Taxonomy" id="59729"/>
    <lineage>
        <taxon>Eukaryota</taxon>
        <taxon>Metazoa</taxon>
        <taxon>Chordata</taxon>
        <taxon>Craniata</taxon>
        <taxon>Vertebrata</taxon>
        <taxon>Euteleostomi</taxon>
        <taxon>Archelosauria</taxon>
        <taxon>Archosauria</taxon>
        <taxon>Dinosauria</taxon>
        <taxon>Saurischia</taxon>
        <taxon>Theropoda</taxon>
        <taxon>Coelurosauria</taxon>
        <taxon>Aves</taxon>
        <taxon>Neognathae</taxon>
        <taxon>Neoaves</taxon>
        <taxon>Telluraves</taxon>
        <taxon>Australaves</taxon>
        <taxon>Passeriformes</taxon>
        <taxon>Passeroidea</taxon>
        <taxon>Estrildidae</taxon>
        <taxon>Estrildinae</taxon>
        <taxon>Taeniopygia</taxon>
    </lineage>
</organism>
<dbReference type="OrthoDB" id="25761at2759"/>
<dbReference type="EMBL" id="DQ213171">
    <property type="protein sequence ID" value="ACH43650.1"/>
    <property type="molecule type" value="mRNA"/>
</dbReference>
<accession>B5FX89</accession>
<dbReference type="GeneID" id="100189968"/>
<evidence type="ECO:0000313" key="2">
    <source>
        <dbReference type="EMBL" id="ACH43650.1"/>
    </source>
</evidence>
<evidence type="ECO:0000256" key="1">
    <source>
        <dbReference type="SAM" id="MobiDB-lite"/>
    </source>
</evidence>
<dbReference type="CTD" id="66381"/>